<dbReference type="Pfam" id="PF17852">
    <property type="entry name" value="Dynein_AAA_lid"/>
    <property type="match status" value="1"/>
</dbReference>
<evidence type="ECO:0000256" key="3">
    <source>
        <dbReference type="ARBA" id="ARBA00022490"/>
    </source>
</evidence>
<dbReference type="InterPro" id="IPR026983">
    <property type="entry name" value="DHC"/>
</dbReference>
<feature type="domain" description="AAA+ ATPase" evidence="17">
    <location>
        <begin position="2012"/>
        <end position="2168"/>
    </location>
</feature>
<dbReference type="GO" id="GO:0003341">
    <property type="term" value="P:cilium movement"/>
    <property type="evidence" value="ECO:0007669"/>
    <property type="project" value="UniProtKB-ARBA"/>
</dbReference>
<protein>
    <recommendedName>
        <fullName evidence="17">AAA+ ATPase domain-containing protein</fullName>
    </recommendedName>
</protein>
<sequence length="4071" mass="455781">MRVMLVQLGFELWTGRGLAKRDATELFASATLPSLDAYEIPSLKAKKQSHPASPTAHDSLQRSPSTAGRAGFPGSPQATDKIKARAASSASAPRSPIISQLSQLPTSEAETAAAIRTGDDVVEFYARYGQDSAIKFFYCNRADAGRFFRPYDLVVVRREDVEPEHFNISAAGVMHIRKGMQSEFTPLGEWMRESALFSLLTKINYFKTYLIGRCFRRWHKGVRRKMFQRVRSAISDRLFLAKPTFCASLCTIYAHVSEVAGVKMSYTNPSHLYQLEEFADLQVATREQKAKPALEAIVEKIQQVVEKVCKEAQKQARIYQESIRDVHELEDTTGVELYQGRDAGKARSMIAIKSEKLERARTYKRVMEEAAMLGTFIRLVDYMVVEGVMDRAIATVDELLATLEAPRLAADKLSKGVFLTTISFTEDGMAFTPDEFAVLDVLNTNAIEGTVAVAQGAPRLLFMRSFSHYFDGKPSGLNPINIIRATPHFQGTRMKIDDVIKQDFAAAREYVAIFEEHRKVYDFGRTFTFEAYSSKKRSMREIRRDMHKQREWRNELEKMKIGNVIGCLNIESKTLRNSLIPITTRTLDQVKTLLLGLARESCVASLASLQERIHLLQERPTDLEPFMAYQVLHQRQYEERRQVLQEASTVDDMYDMLSVYEQKVPIADQVKHDELRDAAARLMEELQAGKEFLADHKTEQIGTLETAVAGVNEELLGMLSNLHQGIFIDPETPPAEAVNELEQILERITELKAAAETYAGYQALFALPPDEFVNLAAVEKEADGRFTVWKTLLDLQEKVIDWTTGTLLSMEDNTVRLNIETIRAEVEDFGGKAYRMGKASKEDRVVFALKDELDNFKQVLPIVEQLANPALKDRHWTAIFLLLGLDQDEGGIHQSEAGIWDPFSIDDLLQKGVLEHLEAVAAISSQASKEFSLEKALDKMQADWGGVQFRVVEYKDTQTYIIGGTDDIQAILDDQIVKIQSIRASPYIGPLEGAAGEWDELLNRLQEVVDNWLACQATWQYLEPIFSSPDIIKQMPEEGEKFLQVDQLWREMMESAFKSPDCLAIATDRERLVGLVENNRLLEEIQKGLAAYLELKRIAFPRFFFLSNDEMLEILSETKDPTRVQPHLKKCFEGIDKLQFLPNGDIAGMISAEGEVIPLKTKIKPSQAGGAVEKWLVQVEAGMVESVRETCKQSVAAYAGRPREAWVLEWPGQAVLVVSAIYWTSSVTNALKSTAPGALQAQADTCTAQLADIVGLVRGQLTKLQRATLSALVVMDVHARDVVASLAQQRITNLTDFAWLSQLRMYWEDMHGNAENLTIPIRMMNAQVEYGYEYLGNSGRLVVTPLTDRCYRTLMGAIHLNLGGAPEGPAGTGKTETTKDLAKALARQCVVFNCSDTLDYLTMAKFFKGLASSGAWACFDEFNRIDLEVLSVVAQQVLEIQLAVKAKVKSFFFEGSELPLRPTCNVFITMNPGYAGRSELPDNLKALFRTVAMMVPDYAMISEIMLYSNGYFQARDCARKIVATYKLCSEQLSSQDHYDYGMRAVMAVLRAAGNMKRKFPDENEYILMLRSIVDVNLCKFLSHDVPLFNGIVSDLFPGVTLPAPNYADLHAALRKTCAATNLQPTEYFLTKVVQLYEMIIVRHGLMVVGLPFSGKSSMLSVLAASLSDLHAAGKVGTLFDKIEMRVLNPKSVTMGQLYGETDKATQEWKDGVLAVAFRQLASDPSEARKWLVLDGPVDALWIENMNTVLDDNKKLCLPNSEIIQMSPTMSMIFEVGDLAVASPATVSRCGMVYVEPHQLGWRPLLLSWLTTLPSSLGQTLIGLVRDWFDWLLPACLRFVRKQVKEIAPTLDANLARTAMRIFHSLLDEFRPKLEEEGVPVPTGAGRNVDEVTKQLWVQSLLVFSFVWSLGATGDSEGRKAFDAFFRKLVSGKAPQGYEEYVPKEHPALLVPMMPDTGTVYDYTFNKDTGRWQAWADTLGEVVIPEGAGFSDIIVPTKDSARYTFLLDTAIRHQQPIYFVGPTGTGKSVYMNRHLSQGLPKDAWSVVQITFSARTSASMTQEQVDGRLDKRRKGVYGPPVGKKCVVFVDDLNMPSRETYGAQPPIELLRQFMDYGGWYGRDNVFRSMTDVQFVAAMGPPGGGRTFVTDRYLRHFNCLAFSQVTDDTLVTIFKTILDWHLASGKFPSELCGMSSNIIVATLEMYSQSMAKLLPTPTKSHYTFNLRDFARVIQGVMMLPASKVPEGPPGATLYKRLWVHEVFRVFYDRLVDDADREWLLGQAKKTVQSRLGEHFDSLMTSVSPGEAAGSEITCEHMRRCMFGDYIDSSLDLEDRKYAEVADTTALISTMEGYLVDHNGMSKRPMNLAMFLFAVEHVSRICRVLSQPGGHMLLVGVGGSGRQSLTRLAAFICGMEVTQVEISKSYGKLEWREDLKRVLRRAGGEGKPSVFMFSDTQIKDEAFVEDINNLLNAGEVPNMFPSDEKMQVLEMVRPAAAKAGLESPMELWNFFIAQCRARLHVVLGFSPIGNAFRDRLRQNPSLVNCCTIDWFQVWPKDALEAVAYKFLKDMDLEEATRTKLVALCQSFHRKMRDTSEQFRSEVGRHNYVTPTSYLELISMFQRLLGVKRTENSRALTRYTVGLDKLQSSADQVAGMQKELQELQPQLIKTVGEVEELMKRIDREKVEVVEPKAAAVKLDEEAAQKQADAARSIKEECEGELAAALPILEDALAALDTIKEADITYIKKLGNPPYAIKLVMEAVCVILDVKPAKAKDDAGKPINDYWKPSVGLLNEKDFLNKLKTYDKDSINPKIIERIRTGYLTNDTFTPENAKKASPAAEGMCKWVHAMSSYDKVAKVVAPKKAALKVAEDEFEVVMVGLRAKQADLKELMDKLAAMESDLVANTAKKERLEAEVALCSVKLERAEKLISGLGGEKARWTDTAKRLKDASTDLTGDMLVSAAVIAYLGAFTSAYRQRLTGEFVDLCAAQGIPRSANFSLHAILGEPVKVREWLIAGLPNDSLSIENSIIVANARRWPLMIDPQGQANKWIKNLERSHNLQAIKLSEGGEYLRTLENAIQFGLPVLLENVGEELDPSLEPLLLKQIFKSGGVDCIRLGDATIEYSSEFRFYITTKLRNPHYLPEVAVKVTLLNFMITPAGLSDQMLGVVVAKERPDLEEQRNELVVQSADNKRKLKEIEDKILEVLSSSEGNILEDETAISVITEAKVLGNEITQKQKVAEVTEVEIERARTAYKPCGEYTAILFFCISDLASIDPMYQYSLPWFINLFVASVAAAAKSDSVDERLSLVHDHFTYALYCNVCRSLFEKDKLLFAFLLCSRIMESKGAIDSEEWRFLLTGGLGDANATPNPASSWLVDRAWKELCKLSRLSAFRGLSQAISEQPQAWRPLYDSPAPHTTALPGTWDALSSFRKILIIRCIRPDKVIPAVQDFAQGNLDKRFVEPPPFDLHACYADSTPTCPLIFVLSAGSDPTAALIQFAGDKTMSSRLNTISLGQGQGPKAAAMIAEGVANGNWVVLQNCHLAPSWMPQLDKICDELDAERTHPEFRLWITSYPSPKFPVNILQNGVKMTNEPPKGIRGNMKRSYMLEPIANSEFFEGCTKPVQFKNLLFGLVFFHALIQERRKFGPLGWNIPYGFDDGDQRISVRQLRMFLDENEEIPFAALRYVTGECNYGGRVTDDKDRLLLNTILEKCYCQEVVRRTRHKLSASGLYYVPDVGSQESYLQYIDSLPIIPQPEAFGLHDNADITKDQNDTALIFRSLLAMSGSGGSGTSASVTEAAVAATVRECLARLPAPFDIESVQRKLPVMYEESMNTVLAQEMTRFNRLLHVISDSLRNINLAVQGLLVMSADLEAAYRSISVNQVPEMWAKVSYPSLKPLGSYLEDLYRRLAMLQDWYEKGAPSIFWLPGFFFVQSFLTAGLQNFARKNSIPIDMVEYDFEMLGMDEARYSSPPAEGVYVYGLYLEGCRWDPVAKELAESQPKVLFTPAPCMWLRPKRVEQLSSFPHYNCPLYRTGDRRGVLATTGHSTNFVMFVKLPSGQPASHWIMRGVALLTSLSD</sequence>
<comment type="similarity">
    <text evidence="2">Belongs to the dynein heavy chain family.</text>
</comment>
<dbReference type="FunFam" id="1.10.8.1220:FF:000001">
    <property type="entry name" value="Dynein axonemal heavy chain 5"/>
    <property type="match status" value="1"/>
</dbReference>
<dbReference type="PANTHER" id="PTHR45703:SF35">
    <property type="entry name" value="DYNEIN HEAVY CHAIN"/>
    <property type="match status" value="1"/>
</dbReference>
<dbReference type="InterPro" id="IPR041658">
    <property type="entry name" value="AAA_lid_11"/>
</dbReference>
<dbReference type="InterPro" id="IPR035699">
    <property type="entry name" value="AAA_6"/>
</dbReference>
<evidence type="ECO:0000256" key="8">
    <source>
        <dbReference type="ARBA" id="ARBA00022846"/>
    </source>
</evidence>
<dbReference type="Gene3D" id="1.20.920.20">
    <property type="match status" value="1"/>
</dbReference>
<dbReference type="GO" id="GO:0005929">
    <property type="term" value="C:cilium"/>
    <property type="evidence" value="ECO:0007669"/>
    <property type="project" value="UniProtKB-ARBA"/>
</dbReference>
<evidence type="ECO:0000256" key="12">
    <source>
        <dbReference type="ARBA" id="ARBA00023175"/>
    </source>
</evidence>
<dbReference type="InterPro" id="IPR035706">
    <property type="entry name" value="AAA_9"/>
</dbReference>
<dbReference type="InterPro" id="IPR041228">
    <property type="entry name" value="Dynein_C"/>
</dbReference>
<evidence type="ECO:0000256" key="13">
    <source>
        <dbReference type="ARBA" id="ARBA00023212"/>
    </source>
</evidence>
<dbReference type="GO" id="GO:0008569">
    <property type="term" value="F:minus-end-directed microtubule motor activity"/>
    <property type="evidence" value="ECO:0007669"/>
    <property type="project" value="InterPro"/>
</dbReference>
<dbReference type="InterPro" id="IPR003593">
    <property type="entry name" value="AAA+_ATPase"/>
</dbReference>
<dbReference type="Pfam" id="PF12780">
    <property type="entry name" value="AAA_8"/>
    <property type="match status" value="1"/>
</dbReference>
<dbReference type="InterPro" id="IPR024743">
    <property type="entry name" value="Dynein_HC_stalk"/>
</dbReference>
<keyword evidence="12" id="KW-0505">Motor protein</keyword>
<dbReference type="InterPro" id="IPR043157">
    <property type="entry name" value="Dynein_AAA1S"/>
</dbReference>
<dbReference type="GO" id="GO:0005874">
    <property type="term" value="C:microtubule"/>
    <property type="evidence" value="ECO:0007669"/>
    <property type="project" value="UniProtKB-KW"/>
</dbReference>
<evidence type="ECO:0000256" key="6">
    <source>
        <dbReference type="ARBA" id="ARBA00022794"/>
    </source>
</evidence>
<dbReference type="InterPro" id="IPR013602">
    <property type="entry name" value="Dynein_heavy_linker"/>
</dbReference>
<dbReference type="InterPro" id="IPR042219">
    <property type="entry name" value="AAA_lid_11_sf"/>
</dbReference>
<dbReference type="Pfam" id="PF12774">
    <property type="entry name" value="AAA_6"/>
    <property type="match status" value="1"/>
</dbReference>
<dbReference type="FunFam" id="3.20.180.20:FF:000003">
    <property type="entry name" value="Dynein heavy chain 12, axonemal"/>
    <property type="match status" value="1"/>
</dbReference>
<keyword evidence="8" id="KW-0282">Flagellum</keyword>
<gene>
    <name evidence="18" type="ORF">WJX72_002692</name>
</gene>
<keyword evidence="4" id="KW-0493">Microtubule</keyword>
<accession>A0AAW1R517</accession>
<proteinExistence type="inferred from homology"/>
<dbReference type="GO" id="GO:0060271">
    <property type="term" value="P:cilium assembly"/>
    <property type="evidence" value="ECO:0007669"/>
    <property type="project" value="UniProtKB-ARBA"/>
</dbReference>
<dbReference type="InterPro" id="IPR043160">
    <property type="entry name" value="Dynein_C_barrel"/>
</dbReference>
<dbReference type="Gene3D" id="1.20.140.100">
    <property type="entry name" value="Dynein heavy chain, N-terminal domain 2"/>
    <property type="match status" value="1"/>
</dbReference>
<dbReference type="Gene3D" id="3.20.180.20">
    <property type="entry name" value="Dynein heavy chain, N-terminal domain 2"/>
    <property type="match status" value="1"/>
</dbReference>
<dbReference type="Pfam" id="PF18199">
    <property type="entry name" value="Dynein_C"/>
    <property type="match status" value="1"/>
</dbReference>
<dbReference type="SUPFAM" id="SSF52540">
    <property type="entry name" value="P-loop containing nucleoside triphosphate hydrolases"/>
    <property type="match status" value="4"/>
</dbReference>
<dbReference type="Pfam" id="PF12777">
    <property type="entry name" value="MT"/>
    <property type="match status" value="1"/>
</dbReference>
<dbReference type="InterPro" id="IPR004273">
    <property type="entry name" value="Dynein_heavy_D6_P-loop"/>
</dbReference>
<dbReference type="Gene3D" id="1.20.58.1120">
    <property type="match status" value="1"/>
</dbReference>
<dbReference type="Pfam" id="PF03028">
    <property type="entry name" value="Dynein_heavy"/>
    <property type="match status" value="1"/>
</dbReference>
<dbReference type="Proteomes" id="UP001489004">
    <property type="component" value="Unassembled WGS sequence"/>
</dbReference>
<feature type="compositionally biased region" description="Polar residues" evidence="16">
    <location>
        <begin position="50"/>
        <end position="66"/>
    </location>
</feature>
<dbReference type="FunFam" id="1.10.8.720:FF:000001">
    <property type="entry name" value="dynein heavy chain 7, axonemal"/>
    <property type="match status" value="1"/>
</dbReference>
<evidence type="ECO:0000256" key="2">
    <source>
        <dbReference type="ARBA" id="ARBA00008887"/>
    </source>
</evidence>
<dbReference type="Pfam" id="PF08393">
    <property type="entry name" value="DHC_N2"/>
    <property type="match status" value="1"/>
</dbReference>
<dbReference type="Gene3D" id="1.10.472.130">
    <property type="match status" value="1"/>
</dbReference>
<dbReference type="Gene3D" id="1.10.287.2620">
    <property type="match status" value="1"/>
</dbReference>
<dbReference type="Pfam" id="PF17857">
    <property type="entry name" value="AAA_lid_1"/>
    <property type="match status" value="1"/>
</dbReference>
<evidence type="ECO:0000256" key="5">
    <source>
        <dbReference type="ARBA" id="ARBA00022741"/>
    </source>
</evidence>
<keyword evidence="19" id="KW-1185">Reference proteome</keyword>
<keyword evidence="3" id="KW-0963">Cytoplasm</keyword>
<keyword evidence="13" id="KW-0206">Cytoskeleton</keyword>
<feature type="region of interest" description="Disordered" evidence="16">
    <location>
        <begin position="45"/>
        <end position="103"/>
    </location>
</feature>
<dbReference type="SMART" id="SM00382">
    <property type="entry name" value="AAA"/>
    <property type="match status" value="3"/>
</dbReference>
<dbReference type="FunFam" id="1.20.920.30:FF:000009">
    <property type="entry name" value="Dynein heavy chain 9"/>
    <property type="match status" value="1"/>
</dbReference>
<dbReference type="Pfam" id="PF12781">
    <property type="entry name" value="AAA_9"/>
    <property type="match status" value="1"/>
</dbReference>
<evidence type="ECO:0000256" key="10">
    <source>
        <dbReference type="ARBA" id="ARBA00023054"/>
    </source>
</evidence>
<dbReference type="Pfam" id="PF18198">
    <property type="entry name" value="AAA_lid_11"/>
    <property type="match status" value="1"/>
</dbReference>
<keyword evidence="6" id="KW-0970">Cilium biogenesis/degradation</keyword>
<evidence type="ECO:0000256" key="9">
    <source>
        <dbReference type="ARBA" id="ARBA00023017"/>
    </source>
</evidence>
<dbReference type="Gene3D" id="6.10.140.1060">
    <property type="match status" value="1"/>
</dbReference>
<evidence type="ECO:0000256" key="11">
    <source>
        <dbReference type="ARBA" id="ARBA00023069"/>
    </source>
</evidence>
<feature type="coiled-coil region" evidence="15">
    <location>
        <begin position="2875"/>
        <end position="2923"/>
    </location>
</feature>
<keyword evidence="11" id="KW-0969">Cilium</keyword>
<dbReference type="FunFam" id="1.10.8.710:FF:000004">
    <property type="entry name" value="Dynein axonemal heavy chain 6"/>
    <property type="match status" value="1"/>
</dbReference>
<dbReference type="InterPro" id="IPR027417">
    <property type="entry name" value="P-loop_NTPase"/>
</dbReference>
<dbReference type="Gene3D" id="3.40.50.300">
    <property type="entry name" value="P-loop containing nucleotide triphosphate hydrolases"/>
    <property type="match status" value="5"/>
</dbReference>
<name>A0AAW1R517_9CHLO</name>
<dbReference type="FunFam" id="1.20.1270.280:FF:000001">
    <property type="entry name" value="dynein heavy chain 7, axonemal"/>
    <property type="match status" value="1"/>
</dbReference>
<dbReference type="PANTHER" id="PTHR45703">
    <property type="entry name" value="DYNEIN HEAVY CHAIN"/>
    <property type="match status" value="1"/>
</dbReference>
<dbReference type="Pfam" id="PF12775">
    <property type="entry name" value="AAA_7"/>
    <property type="match status" value="1"/>
</dbReference>
<dbReference type="InterPro" id="IPR042228">
    <property type="entry name" value="Dynein_linker_3"/>
</dbReference>
<keyword evidence="7" id="KW-0067">ATP-binding</keyword>
<evidence type="ECO:0000313" key="18">
    <source>
        <dbReference type="EMBL" id="KAK9828903.1"/>
    </source>
</evidence>
<dbReference type="GO" id="GO:0005524">
    <property type="term" value="F:ATP binding"/>
    <property type="evidence" value="ECO:0007669"/>
    <property type="project" value="UniProtKB-KW"/>
</dbReference>
<dbReference type="Gene3D" id="1.20.920.30">
    <property type="match status" value="1"/>
</dbReference>
<dbReference type="GO" id="GO:0045505">
    <property type="term" value="F:dynein intermediate chain binding"/>
    <property type="evidence" value="ECO:0007669"/>
    <property type="project" value="InterPro"/>
</dbReference>
<dbReference type="EMBL" id="JALJOR010000001">
    <property type="protein sequence ID" value="KAK9828903.1"/>
    <property type="molecule type" value="Genomic_DNA"/>
</dbReference>
<dbReference type="Gene3D" id="1.20.1270.280">
    <property type="match status" value="1"/>
</dbReference>
<evidence type="ECO:0000256" key="1">
    <source>
        <dbReference type="ARBA" id="ARBA00004611"/>
    </source>
</evidence>
<evidence type="ECO:0000256" key="7">
    <source>
        <dbReference type="ARBA" id="ARBA00022840"/>
    </source>
</evidence>
<dbReference type="InterPro" id="IPR024317">
    <property type="entry name" value="Dynein_heavy_chain_D4_dom"/>
</dbReference>
<dbReference type="Gene3D" id="1.10.8.710">
    <property type="match status" value="1"/>
</dbReference>
<organism evidence="18 19">
    <name type="scientific">[Myrmecia] bisecta</name>
    <dbReference type="NCBI Taxonomy" id="41462"/>
    <lineage>
        <taxon>Eukaryota</taxon>
        <taxon>Viridiplantae</taxon>
        <taxon>Chlorophyta</taxon>
        <taxon>core chlorophytes</taxon>
        <taxon>Trebouxiophyceae</taxon>
        <taxon>Trebouxiales</taxon>
        <taxon>Trebouxiaceae</taxon>
        <taxon>Myrmecia</taxon>
    </lineage>
</organism>
<evidence type="ECO:0000256" key="14">
    <source>
        <dbReference type="ARBA" id="ARBA00023273"/>
    </source>
</evidence>
<dbReference type="FunFam" id="1.20.920.20:FF:000006">
    <property type="entry name" value="Dynein, axonemal, heavy chain 6"/>
    <property type="match status" value="1"/>
</dbReference>
<dbReference type="InterPro" id="IPR042222">
    <property type="entry name" value="Dynein_2_N"/>
</dbReference>
<dbReference type="FunFam" id="3.40.50.300:FF:000223">
    <property type="entry name" value="Dynein heavy chain 3, axonemal"/>
    <property type="match status" value="1"/>
</dbReference>
<keyword evidence="10 15" id="KW-0175">Coiled coil</keyword>
<feature type="compositionally biased region" description="Low complexity" evidence="16">
    <location>
        <begin position="85"/>
        <end position="99"/>
    </location>
</feature>
<evidence type="ECO:0000256" key="4">
    <source>
        <dbReference type="ARBA" id="ARBA00022701"/>
    </source>
</evidence>
<comment type="subcellular location">
    <subcellularLocation>
        <location evidence="1">Cytoplasm</location>
        <location evidence="1">Cytoskeleton</location>
        <location evidence="1">Flagellum axoneme</location>
    </subcellularLocation>
</comment>
<dbReference type="FunFam" id="1.20.58.1120:FF:000001">
    <property type="entry name" value="dynein heavy chain 2, axonemal"/>
    <property type="match status" value="1"/>
</dbReference>
<dbReference type="Gene3D" id="1.10.8.720">
    <property type="entry name" value="Region D6 of dynein motor"/>
    <property type="match status" value="1"/>
</dbReference>
<dbReference type="InterPro" id="IPR041589">
    <property type="entry name" value="DNAH3_AAA_lid_1"/>
</dbReference>
<dbReference type="FunFam" id="3.10.490.20:FF:000001">
    <property type="entry name" value="dynein heavy chain 7, axonemal"/>
    <property type="match status" value="1"/>
</dbReference>
<feature type="domain" description="AAA+ ATPase" evidence="17">
    <location>
        <begin position="1641"/>
        <end position="1851"/>
    </location>
</feature>
<dbReference type="FunFam" id="3.40.50.300:FF:001328">
    <property type="entry name" value="Dynein heavy chain 6, axonemal"/>
    <property type="match status" value="1"/>
</dbReference>
<dbReference type="FunFam" id="1.20.140.100:FF:000004">
    <property type="entry name" value="Dynein axonemal heavy chain 6"/>
    <property type="match status" value="1"/>
</dbReference>
<reference evidence="18 19" key="1">
    <citation type="journal article" date="2024" name="Nat. Commun.">
        <title>Phylogenomics reveals the evolutionary origins of lichenization in chlorophyte algae.</title>
        <authorList>
            <person name="Puginier C."/>
            <person name="Libourel C."/>
            <person name="Otte J."/>
            <person name="Skaloud P."/>
            <person name="Haon M."/>
            <person name="Grisel S."/>
            <person name="Petersen M."/>
            <person name="Berrin J.G."/>
            <person name="Delaux P.M."/>
            <person name="Dal Grande F."/>
            <person name="Keller J."/>
        </authorList>
    </citation>
    <scope>NUCLEOTIDE SEQUENCE [LARGE SCALE GENOMIC DNA]</scope>
    <source>
        <strain evidence="18 19">SAG 2043</strain>
    </source>
</reference>
<dbReference type="GO" id="GO:0030286">
    <property type="term" value="C:dynein complex"/>
    <property type="evidence" value="ECO:0007669"/>
    <property type="project" value="UniProtKB-KW"/>
</dbReference>
<evidence type="ECO:0000256" key="16">
    <source>
        <dbReference type="SAM" id="MobiDB-lite"/>
    </source>
</evidence>
<dbReference type="Gene3D" id="3.10.490.20">
    <property type="match status" value="1"/>
</dbReference>
<keyword evidence="9" id="KW-0243">Dynein</keyword>
<comment type="caution">
    <text evidence="18">The sequence shown here is derived from an EMBL/GenBank/DDBJ whole genome shotgun (WGS) entry which is preliminary data.</text>
</comment>
<dbReference type="FunFam" id="3.40.50.300:FF:000362">
    <property type="entry name" value="Dynein, axonemal, heavy chain 6"/>
    <property type="match status" value="1"/>
</dbReference>
<evidence type="ECO:0000313" key="19">
    <source>
        <dbReference type="Proteomes" id="UP001489004"/>
    </source>
</evidence>
<keyword evidence="14" id="KW-0966">Cell projection</keyword>
<dbReference type="GO" id="GO:0051959">
    <property type="term" value="F:dynein light intermediate chain binding"/>
    <property type="evidence" value="ECO:0007669"/>
    <property type="project" value="InterPro"/>
</dbReference>
<dbReference type="InterPro" id="IPR041466">
    <property type="entry name" value="Dynein_AAA5_ext"/>
</dbReference>
<evidence type="ECO:0000259" key="17">
    <source>
        <dbReference type="SMART" id="SM00382"/>
    </source>
</evidence>
<evidence type="ECO:0000256" key="15">
    <source>
        <dbReference type="SAM" id="Coils"/>
    </source>
</evidence>
<dbReference type="FunFam" id="3.40.50.300:FF:002141">
    <property type="entry name" value="Dynein heavy chain"/>
    <property type="match status" value="1"/>
</dbReference>
<dbReference type="FunFam" id="3.40.50.300:FF:000044">
    <property type="entry name" value="Dynein heavy chain 5, axonemal"/>
    <property type="match status" value="1"/>
</dbReference>
<keyword evidence="5" id="KW-0547">Nucleotide-binding</keyword>
<feature type="domain" description="AAA+ ATPase" evidence="17">
    <location>
        <begin position="1360"/>
        <end position="1499"/>
    </location>
</feature>
<dbReference type="Gene3D" id="1.10.8.1220">
    <property type="match status" value="1"/>
</dbReference>